<dbReference type="SUPFAM" id="SSF141072">
    <property type="entry name" value="CalX-like"/>
    <property type="match status" value="1"/>
</dbReference>
<feature type="domain" description="DUF11" evidence="3">
    <location>
        <begin position="1857"/>
        <end position="1957"/>
    </location>
</feature>
<feature type="domain" description="DUF11" evidence="3">
    <location>
        <begin position="357"/>
        <end position="478"/>
    </location>
</feature>
<feature type="compositionally biased region" description="Low complexity" evidence="1">
    <location>
        <begin position="956"/>
        <end position="969"/>
    </location>
</feature>
<feature type="domain" description="DUF11" evidence="3">
    <location>
        <begin position="2232"/>
        <end position="2347"/>
    </location>
</feature>
<evidence type="ECO:0000256" key="1">
    <source>
        <dbReference type="SAM" id="MobiDB-lite"/>
    </source>
</evidence>
<protein>
    <submittedName>
        <fullName evidence="5">DUF11 domain-containing protein</fullName>
    </submittedName>
</protein>
<feature type="compositionally biased region" description="Polar residues" evidence="1">
    <location>
        <begin position="3744"/>
        <end position="3754"/>
    </location>
</feature>
<dbReference type="PANTHER" id="PTHR34819:SF3">
    <property type="entry name" value="CELL SURFACE PROTEIN"/>
    <property type="match status" value="1"/>
</dbReference>
<dbReference type="Proteomes" id="UP001139971">
    <property type="component" value="Unassembled WGS sequence"/>
</dbReference>
<feature type="domain" description="DUF11" evidence="3">
    <location>
        <begin position="2504"/>
        <end position="2601"/>
    </location>
</feature>
<feature type="domain" description="DUF11" evidence="3">
    <location>
        <begin position="2881"/>
        <end position="2981"/>
    </location>
</feature>
<feature type="domain" description="DUF11" evidence="3">
    <location>
        <begin position="2374"/>
        <end position="2479"/>
    </location>
</feature>
<proteinExistence type="predicted"/>
<feature type="domain" description="DUF11" evidence="3">
    <location>
        <begin position="3007"/>
        <end position="3106"/>
    </location>
</feature>
<feature type="domain" description="DUF11" evidence="3">
    <location>
        <begin position="1732"/>
        <end position="1832"/>
    </location>
</feature>
<evidence type="ECO:0000313" key="5">
    <source>
        <dbReference type="EMBL" id="MDC8012078.1"/>
    </source>
</evidence>
<feature type="domain" description="DUF11" evidence="3">
    <location>
        <begin position="2627"/>
        <end position="2727"/>
    </location>
</feature>
<feature type="domain" description="DUF11" evidence="3">
    <location>
        <begin position="978"/>
        <end position="1083"/>
    </location>
</feature>
<feature type="domain" description="SpaA-like prealbumin fold" evidence="4">
    <location>
        <begin position="730"/>
        <end position="834"/>
    </location>
</feature>
<dbReference type="InterPro" id="IPR047589">
    <property type="entry name" value="DUF11_rpt"/>
</dbReference>
<keyword evidence="6" id="KW-1185">Reference proteome</keyword>
<evidence type="ECO:0000259" key="4">
    <source>
        <dbReference type="Pfam" id="PF24514"/>
    </source>
</evidence>
<evidence type="ECO:0000256" key="2">
    <source>
        <dbReference type="SAM" id="Phobius"/>
    </source>
</evidence>
<dbReference type="NCBIfam" id="TIGR01451">
    <property type="entry name" value="B_ant_repeat"/>
    <property type="match status" value="9"/>
</dbReference>
<feature type="transmembrane region" description="Helical" evidence="2">
    <location>
        <begin position="3880"/>
        <end position="3902"/>
    </location>
</feature>
<evidence type="ECO:0000259" key="3">
    <source>
        <dbReference type="Pfam" id="PF01345"/>
    </source>
</evidence>
<comment type="caution">
    <text evidence="5">The sequence shown here is derived from an EMBL/GenBank/DDBJ whole genome shotgun (WGS) entry which is preliminary data.</text>
</comment>
<feature type="domain" description="DUF11" evidence="3">
    <location>
        <begin position="1359"/>
        <end position="1458"/>
    </location>
</feature>
<feature type="domain" description="DUF11" evidence="3">
    <location>
        <begin position="1111"/>
        <end position="1206"/>
    </location>
</feature>
<feature type="domain" description="DUF11" evidence="3">
    <location>
        <begin position="2756"/>
        <end position="2856"/>
    </location>
</feature>
<dbReference type="InterPro" id="IPR055371">
    <property type="entry name" value="SpaA_PFL_dom_4"/>
</dbReference>
<feature type="domain" description="DUF11" evidence="3">
    <location>
        <begin position="3758"/>
        <end position="3869"/>
    </location>
</feature>
<dbReference type="Gene3D" id="2.60.40.10">
    <property type="entry name" value="Immunoglobulins"/>
    <property type="match status" value="3"/>
</dbReference>
<evidence type="ECO:0000313" key="6">
    <source>
        <dbReference type="Proteomes" id="UP001139971"/>
    </source>
</evidence>
<dbReference type="InterPro" id="IPR013783">
    <property type="entry name" value="Ig-like_fold"/>
</dbReference>
<keyword evidence="2" id="KW-0472">Membrane</keyword>
<keyword evidence="2" id="KW-1133">Transmembrane helix</keyword>
<feature type="domain" description="DUF11" evidence="3">
    <location>
        <begin position="1233"/>
        <end position="1330"/>
    </location>
</feature>
<feature type="domain" description="DUF11" evidence="3">
    <location>
        <begin position="3381"/>
        <end position="3481"/>
    </location>
</feature>
<feature type="region of interest" description="Disordered" evidence="1">
    <location>
        <begin position="954"/>
        <end position="975"/>
    </location>
</feature>
<feature type="domain" description="DUF11" evidence="3">
    <location>
        <begin position="3506"/>
        <end position="3605"/>
    </location>
</feature>
<feature type="region of interest" description="Disordered" evidence="1">
    <location>
        <begin position="3732"/>
        <end position="3754"/>
    </location>
</feature>
<feature type="domain" description="DUF11" evidence="3">
    <location>
        <begin position="1982"/>
        <end position="2082"/>
    </location>
</feature>
<feature type="domain" description="DUF11" evidence="3">
    <location>
        <begin position="2107"/>
        <end position="2207"/>
    </location>
</feature>
<feature type="domain" description="DUF11" evidence="3">
    <location>
        <begin position="3256"/>
        <end position="3356"/>
    </location>
</feature>
<dbReference type="Pfam" id="PF24514">
    <property type="entry name" value="SpaA_4"/>
    <property type="match status" value="2"/>
</dbReference>
<name>A0A9X3YJZ9_9GAMM</name>
<organism evidence="5 6">
    <name type="scientific">Tahibacter soli</name>
    <dbReference type="NCBI Taxonomy" id="2983605"/>
    <lineage>
        <taxon>Bacteria</taxon>
        <taxon>Pseudomonadati</taxon>
        <taxon>Pseudomonadota</taxon>
        <taxon>Gammaproteobacteria</taxon>
        <taxon>Lysobacterales</taxon>
        <taxon>Rhodanobacteraceae</taxon>
        <taxon>Tahibacter</taxon>
    </lineage>
</organism>
<feature type="domain" description="DUF11" evidence="3">
    <location>
        <begin position="1609"/>
        <end position="1707"/>
    </location>
</feature>
<keyword evidence="2" id="KW-0812">Transmembrane</keyword>
<dbReference type="InterPro" id="IPR038081">
    <property type="entry name" value="CalX-like_sf"/>
</dbReference>
<feature type="compositionally biased region" description="Low complexity" evidence="1">
    <location>
        <begin position="3850"/>
        <end position="3871"/>
    </location>
</feature>
<dbReference type="InterPro" id="IPR001434">
    <property type="entry name" value="OmcB-like_DUF11"/>
</dbReference>
<dbReference type="InterPro" id="IPR051172">
    <property type="entry name" value="Chlamydia_OmcB"/>
</dbReference>
<gene>
    <name evidence="5" type="ORF">OD750_005910</name>
</gene>
<feature type="domain" description="DUF11" evidence="3">
    <location>
        <begin position="3630"/>
        <end position="3746"/>
    </location>
</feature>
<feature type="domain" description="SpaA-like prealbumin fold" evidence="4">
    <location>
        <begin position="514"/>
        <end position="626"/>
    </location>
</feature>
<sequence length="3917" mass="375031">MPASAQIQRSFVNLSFEQPAAATSCFFIVGGDAINGWSSTHPAPGTNNYCAPNITAATPGVTTGGQIEVWSGGFNGVTSLAGLQHAELNASASSRLFQTVCMINGESVGFTLGHRGRGSTSVVDVAEFNIDSNANSVLRASTTSNGTGGVTQCGGTTMAATNGPVSGANDGTIASPSCSSATAGNGWRRYTGTFTFTGTTGNHSVGFESISTGSGDVTVGNFLDDIDITLKPVLQLTSSTFTTREGQPTTQPTITIVGTVPAGGLPLVINVAAGTATLGTDFTANTAFTIPAGSYSTPTAIPLTGVLDVLDDDVVEDNETINLTVGTSPGYVLSSTTTCNAAAQATATVVILDNDVDVRTTKSASNANPAPGGTTTFTVTYRNHTARPTTGDLTAHDATVTLADALPAGFTAFSWTCAATGTPAPTCPAASGTGAIGAAAILPAGNAGAAGGTLTYTITGTVGTSACAATTNTASATLTGVFAEGNSAQAGFTTPAPGGSANNSASVAIDPGCLTLSKTTVGGTGGPFTFALTNTAQAAGTATTATAGTPVQVDGNAAAGTQPYGVSAPGTAITINETAIPAGFLLATATCSDGVATVGSLSGTTYTIPAGSVTPGTDYTCTYTNGRVGNVTLVKTLAPTTDTGVFTLSVNGTTVATNVGNSGTGTLNNIPAGATVTIAEVAGTATSLADYASSWSCTGGAGSGTSASGSFTMPGSNVTCTFTNTRLPRVTITKVSNGGVGAFPFTGTNGFATQTITTVTPGTGVAGATQTLAAVGTATTITETATPGFTLSGISCTGLGGGTATPNLGTRSVALNAAAIAAGATIACTFTNTALVDLSITKTATPSGTYLAGQPISWSIVVTNTGAAAVSGVSIADTVPASVTGTTWTCAAPAGSDCDTTAAGTGASGSGNGIALNNVALAAGAAATITVNGTVALTTTGNIVNTATATPPAGASCTTPPCTRTSTTTNSDGGTPQLSLVKTATPTTFAIGQAGTYSIQVSNTGTSSTSGTISVNDPMPASIVITATPSGTGWNCAASTTTTVSCSTTAVLPPGSSAPVISVPVMVNAGAAQPSVNTATASGGGDATCPAAAHCQGSVTTPINAPRLDLVKTLQGNLIVGVPTNYVLTVTNNGLADTLAGTITDTVPNGLTLGVLPAGCTSAGQVVTCQIPAGISVGGSVSYTIPITPQTSITGQSVSNNAVVNGGGDPSCPAAAHCHGTTTDTVDAPQLTLAKSAPSTFVVGVQANYTLTLTNTGTAATTAITTITDTIPTGLSIGTLPAGCSAAGQVVTCTVPAGLATGAPVAFAIPVTPDASVNGLSVNNTATASGGGDPSCPTGGPFASRCTPSVTTPVNAPRLDIVKTASGNFVVGVQGTYTLTVTNNGTAPTTSAATVSDVVPGDLVIGTLPAGCTRTGQTVTCTIAAGLANGASTSFVIPVTPTAAAIGQNLSNTASVSGGGDPSCPGQPHCSSTTTTPVDAPALSIDKSASGSNFVVGVPASYTLTVTNTGTAATTAATTVTDNVPATLTLGTLPAGCTAAGNVVTCTIPAGLATGTPVSFVIPVTPTAAANGTTLTNTATVNGGGDPTCPADARCTDTTNTPVQAPRLTLVKTASGNFVVGVPGSYTLTVTNNGTAPTTAATTITDNVPASLTLGTLPAGCTATGNLVTCTIPAGLATGTPVSFVIPVTPTPAANNQSLSNTATVSGGGDPGCPGDPSCTSTTNTPVNSPALTITKTASAPNFVVGVPASYTLTVTNNGTAATTAATTVSDTIPTNLTLGAIPAGCTNAGQNVTCTIAAGLATGASTSFVIPVTPTAAANGTTLTNTATASGGGDPTCPAATRCTSTVNTPVQAAQLTIVKTASAANFVVGVPASYTLSVTNTGTAATTATVTVSDTVPGSLTLGTMPAGCSAAGQTVTCTIAAGFAAGANTSFVIPVTPTPAANGTTLTNTATVSGGGDPTCPGAGHCTSTTTTPTNAPQLDIVKTASSGTFVVGVPASYTLTVTNSGTAATTQAATISDTVPGTLLLGAMPAGCSNAGNVVTCTIASGFAAGANTAFVIPVTPTAAANGQSLSNTATVSGGGDPGCPAAAHCTSTTTTPVVAPRLDLVKTANPTTFVVGVPASYVLTATNNGTAATNAAATVTDTLPANLTLGTLPAGCTNAGATVTCTIPAGLAVGASASFTLPVTATAAAGNTTLTNSATVAGGGDPSCPGAAHCGSSVDVPVTVVADLVITKTATPNGTYLPGQAISYTISVVNNGPSPLAGVGVVDTVPGIVAVSGWTCTATGTGADCDTTASGTGATGTGNAIALANVALGAGDSLAIAINGTVDLSATGTIANTATVTPPATATCTAPPCTRSSTVTNSDSGAPQLAVTKTTTPTTFAVGQPASYTLQVRNAGTSSTSGAITIDDPLPAGITASGTPTGAGWNCAASTTTNVSCTSNVVLLPGSNAQPIGVPVAIAPGTPSPAVNTATASGGGDATCPAAAHCSASVTTPVNAPRLDVTKTLTGSFVVGVQTTYVITVTNNGQADTLAGTVTDTIPTGLTLGILPAECTSIGQVVTCAIPAGVSPGNALTYTIPVTPQASVDGQNLTNSAVANGGGDATCPIDAHCTGTTSNTVSAPQLAIVKTALPSTFVVGVPAAYRLTVTNNGTAATTTVATIGDTLPGGLTIGTLPAACSAVAQTVTCTIAAGLASGAPVTFDIPVTPQASLNGLSVTNDATVSGGGDPGCPTGGPLATRCQGTVTTPVNAAQLTLVKTANPTNFVVGVPGDYILTVTNTGSAATTSAATVSDTIPADLVIGTLPAGCTASGQTVTCTIAAGFATGTPASFTIPVTPTAAANGQQLVNTATVNGGGDPSCPGASHCTSTVTTPVNAPALTIVKTASAPSFVVGVPASYTLTVTNTGSAATTQAATVSDTVPGNLTIGAVSPDCAVAGQTVTCTIAAGLATGSPVAFTIAVTPTAAASGSTLSNTATVNGGGDPGCPAAARCSSTVVAPVNAPRVTIVKTASSNNFVVGVPASYSLTVTNTGTAATTTAITVGDNIPANLTLGTLPSNCTATGSQVTCTIAAGLPTNTPVVFTIPVTATAAASGSTLTNTATVTGGGDPTCPGAATCSSTVDTPVDAPQLTLVKTASGGVFVVGAAASYTLTVTNTGSAATTAPATISDTIAASLAIGTLPTGCTAAGQTVTCTIAAGLATNSPVSFVIPVTPTAAASGTTVANTATVSGGGDPTCPAAAHCSGSIDVPVDAPQLNVTKTASANAFVVGQGASYTIVVTNVGSAATTAAATVTDNVPGTLTIGNVPAGCGASGQQVTCTIAAGLVPNASASFTLTVTPTAAASGTSVVNVASVSGGGDPTCPAAAHCSGSVTVPVDAAQLTIVKTASAGVFVVGTPASYTLTVTNTGSAPTTQIATVTDNVPSSLALGAIPAGCGASGQQVTCTIAAGLAPNAPVAFVIPVTPTPAASGSVLVNVAQVSGGGDPSCPQEAHCASDTATPVDAPLLNIVKTASVANFTVGEAASYTIVVTNAGSAATTAAASVTDPVPASLAIGATPQGCTATGQSVTCVIPAGLAAGASVSFTIPVTPIASAVGVVTNTATVTGGGDASCPQATHCSGTVDVPVGEAADLSIVKDDGNGVAGPGGTIAYTLTVSNAGPSDASNVSVVDPFPAGLTYVSATGAGWSCGVAGTTLTCTRATFANGASSTIALVLGVPASYTGPNPIVNTANVTSPTTDPNPNNNSGTIPTPLGTGSANLTVTKSDGGVTVRQGGRVTYTVTVSNAGPSDALNARIADPTPAGLTFVSASAPCNAGFPCTLGTLAAGATATISAVYEVPMSYTGGLTVTNTATATSDTPDPDPTDNSATDTTPMIPANNVTAVPGLGTFGLMMLVLGLVVAGGVRQRRRRAIQAVALSG</sequence>
<feature type="domain" description="DUF11" evidence="3">
    <location>
        <begin position="837"/>
        <end position="950"/>
    </location>
</feature>
<dbReference type="RefSeq" id="WP_263543338.1">
    <property type="nucleotide sequence ID" value="NZ_JAOVZO020000003.1"/>
</dbReference>
<feature type="domain" description="DUF11" evidence="3">
    <location>
        <begin position="1483"/>
        <end position="1586"/>
    </location>
</feature>
<dbReference type="Pfam" id="PF01345">
    <property type="entry name" value="DUF11"/>
    <property type="match status" value="24"/>
</dbReference>
<feature type="compositionally biased region" description="Low complexity" evidence="1">
    <location>
        <begin position="3732"/>
        <end position="3743"/>
    </location>
</feature>
<dbReference type="PANTHER" id="PTHR34819">
    <property type="entry name" value="LARGE CYSTEINE-RICH PERIPLASMIC PROTEIN OMCB"/>
    <property type="match status" value="1"/>
</dbReference>
<reference evidence="5" key="1">
    <citation type="submission" date="2023-02" db="EMBL/GenBank/DDBJ databases">
        <title>Tahibacter soli sp. nov. isolated from soil.</title>
        <authorList>
            <person name="Baek J.H."/>
            <person name="Lee J.K."/>
            <person name="Choi D.G."/>
            <person name="Jeon C.O."/>
        </authorList>
    </citation>
    <scope>NUCLEOTIDE SEQUENCE</scope>
    <source>
        <strain evidence="5">BL</strain>
    </source>
</reference>
<feature type="region of interest" description="Disordered" evidence="1">
    <location>
        <begin position="3850"/>
        <end position="3873"/>
    </location>
</feature>
<accession>A0A9X3YJZ9</accession>
<dbReference type="EMBL" id="JAOVZO020000003">
    <property type="protein sequence ID" value="MDC8012078.1"/>
    <property type="molecule type" value="Genomic_DNA"/>
</dbReference>
<feature type="region of interest" description="Disordered" evidence="1">
    <location>
        <begin position="1455"/>
        <end position="1477"/>
    </location>
</feature>